<comment type="subcellular location">
    <subcellularLocation>
        <location evidence="1">Cell envelope</location>
    </subcellularLocation>
</comment>
<dbReference type="Gene3D" id="1.10.287.470">
    <property type="entry name" value="Helix hairpin bin"/>
    <property type="match status" value="1"/>
</dbReference>
<evidence type="ECO:0000259" key="6">
    <source>
        <dbReference type="Pfam" id="PF25944"/>
    </source>
</evidence>
<dbReference type="InterPro" id="IPR006143">
    <property type="entry name" value="RND_pump_MFP"/>
</dbReference>
<dbReference type="Gene3D" id="2.40.420.20">
    <property type="match status" value="1"/>
</dbReference>
<dbReference type="InterPro" id="IPR058624">
    <property type="entry name" value="MdtA-like_HH"/>
</dbReference>
<evidence type="ECO:0000313" key="8">
    <source>
        <dbReference type="EMBL" id="WZN41620.1"/>
    </source>
</evidence>
<proteinExistence type="inferred from homology"/>
<dbReference type="Pfam" id="PF25876">
    <property type="entry name" value="HH_MFP_RND"/>
    <property type="match status" value="1"/>
</dbReference>
<dbReference type="InterPro" id="IPR058625">
    <property type="entry name" value="MdtA-like_BSH"/>
</dbReference>
<evidence type="ECO:0000256" key="3">
    <source>
        <dbReference type="SAM" id="Coils"/>
    </source>
</evidence>
<organism evidence="8 9">
    <name type="scientific">Chitinophaga pollutisoli</name>
    <dbReference type="NCBI Taxonomy" id="3133966"/>
    <lineage>
        <taxon>Bacteria</taxon>
        <taxon>Pseudomonadati</taxon>
        <taxon>Bacteroidota</taxon>
        <taxon>Chitinophagia</taxon>
        <taxon>Chitinophagales</taxon>
        <taxon>Chitinophagaceae</taxon>
        <taxon>Chitinophaga</taxon>
    </lineage>
</organism>
<dbReference type="SUPFAM" id="SSF111369">
    <property type="entry name" value="HlyD-like secretion proteins"/>
    <property type="match status" value="1"/>
</dbReference>
<dbReference type="Pfam" id="PF25967">
    <property type="entry name" value="RND-MFP_C"/>
    <property type="match status" value="1"/>
</dbReference>
<dbReference type="InterPro" id="IPR058627">
    <property type="entry name" value="MdtA-like_C"/>
</dbReference>
<gene>
    <name evidence="8" type="ORF">WJU16_01025</name>
</gene>
<dbReference type="Proteomes" id="UP001485459">
    <property type="component" value="Chromosome"/>
</dbReference>
<protein>
    <submittedName>
        <fullName evidence="8">Efflux RND transporter periplasmic adaptor subunit</fullName>
    </submittedName>
</protein>
<reference evidence="9" key="1">
    <citation type="submission" date="2024-03" db="EMBL/GenBank/DDBJ databases">
        <title>Chitinophaga horti sp. nov., isolated from garden soil.</title>
        <authorList>
            <person name="Lee D.S."/>
            <person name="Han D.M."/>
            <person name="Baek J.H."/>
            <person name="Choi D.G."/>
            <person name="Jeon J.H."/>
            <person name="Jeon C.O."/>
        </authorList>
    </citation>
    <scope>NUCLEOTIDE SEQUENCE [LARGE SCALE GENOMIC DNA]</scope>
    <source>
        <strain evidence="9">GPA1</strain>
    </source>
</reference>
<feature type="domain" description="Multidrug resistance protein MdtA-like C-terminal permuted SH3" evidence="7">
    <location>
        <begin position="292"/>
        <end position="349"/>
    </location>
</feature>
<feature type="domain" description="Multidrug resistance protein MdtA-like barrel-sandwich hybrid" evidence="5">
    <location>
        <begin position="60"/>
        <end position="197"/>
    </location>
</feature>
<dbReference type="Gene3D" id="2.40.50.100">
    <property type="match status" value="1"/>
</dbReference>
<evidence type="ECO:0000259" key="4">
    <source>
        <dbReference type="Pfam" id="PF25876"/>
    </source>
</evidence>
<accession>A0ABZ2YQ26</accession>
<keyword evidence="3" id="KW-0175">Coiled coil</keyword>
<comment type="similarity">
    <text evidence="2">Belongs to the membrane fusion protein (MFP) (TC 8.A.1) family.</text>
</comment>
<dbReference type="PANTHER" id="PTHR30158">
    <property type="entry name" value="ACRA/E-RELATED COMPONENT OF DRUG EFFLUX TRANSPORTER"/>
    <property type="match status" value="1"/>
</dbReference>
<dbReference type="Gene3D" id="2.40.30.170">
    <property type="match status" value="1"/>
</dbReference>
<dbReference type="RefSeq" id="WP_341836469.1">
    <property type="nucleotide sequence ID" value="NZ_CP149822.1"/>
</dbReference>
<evidence type="ECO:0000256" key="2">
    <source>
        <dbReference type="ARBA" id="ARBA00009477"/>
    </source>
</evidence>
<dbReference type="PANTHER" id="PTHR30158:SF23">
    <property type="entry name" value="MULTIDRUG RESISTANCE PROTEIN MEXA"/>
    <property type="match status" value="1"/>
</dbReference>
<name>A0ABZ2YQ26_9BACT</name>
<evidence type="ECO:0000313" key="9">
    <source>
        <dbReference type="Proteomes" id="UP001485459"/>
    </source>
</evidence>
<dbReference type="InterPro" id="IPR058626">
    <property type="entry name" value="MdtA-like_b-barrel"/>
</dbReference>
<evidence type="ECO:0000259" key="5">
    <source>
        <dbReference type="Pfam" id="PF25917"/>
    </source>
</evidence>
<dbReference type="EMBL" id="CP149822">
    <property type="protein sequence ID" value="WZN41620.1"/>
    <property type="molecule type" value="Genomic_DNA"/>
</dbReference>
<evidence type="ECO:0000259" key="7">
    <source>
        <dbReference type="Pfam" id="PF25967"/>
    </source>
</evidence>
<feature type="domain" description="Multidrug resistance protein MdtA-like beta-barrel" evidence="6">
    <location>
        <begin position="206"/>
        <end position="277"/>
    </location>
</feature>
<feature type="domain" description="Multidrug resistance protein MdtA-like alpha-helical hairpin" evidence="4">
    <location>
        <begin position="101"/>
        <end position="170"/>
    </location>
</feature>
<dbReference type="NCBIfam" id="TIGR01730">
    <property type="entry name" value="RND_mfp"/>
    <property type="match status" value="1"/>
</dbReference>
<sequence length="371" mass="40703">MHQITGGIAIALVAATLGGCVTKGDSGNQDSDVQSFPVLKLEQTDTVLHRHYVADIQAVRNVEVRARINGFLNKIHVDEGQQVKKGQLLFSLNEEEHRAELARAKAALSSAIAEAKAASLEVDRVKVLVTKKVISATELEVAQAKLAAYNAKIDEARSAETNAATQLSYASIRAPFDGFIDRIPLKAGSFVSEGNLLTTVSDIHNVYAYFNVSETEYLEFMRNGRDARRKVALELADGSHYVHEGHVETVESEFEENTGSIAFRARFPNPQQVLKHGASGKVTLTNRIDSCLLLPQKAVFEMQDKNYVYVVDTGNTVKMRSFEPGARVSHSYLVQGGLKPGERVVFEGVRNLREGMKIDPKLVPADQLKGL</sequence>
<keyword evidence="9" id="KW-1185">Reference proteome</keyword>
<dbReference type="Pfam" id="PF25944">
    <property type="entry name" value="Beta-barrel_RND"/>
    <property type="match status" value="1"/>
</dbReference>
<feature type="coiled-coil region" evidence="3">
    <location>
        <begin position="94"/>
        <end position="159"/>
    </location>
</feature>
<dbReference type="Pfam" id="PF25917">
    <property type="entry name" value="BSH_RND"/>
    <property type="match status" value="1"/>
</dbReference>
<evidence type="ECO:0000256" key="1">
    <source>
        <dbReference type="ARBA" id="ARBA00004196"/>
    </source>
</evidence>